<comment type="similarity">
    <text evidence="1">Belongs to the UPF0319 family.</text>
</comment>
<organism evidence="3 4">
    <name type="scientific">Vibrio ouci</name>
    <dbReference type="NCBI Taxonomy" id="2499078"/>
    <lineage>
        <taxon>Bacteria</taxon>
        <taxon>Pseudomonadati</taxon>
        <taxon>Pseudomonadota</taxon>
        <taxon>Gammaproteobacteria</taxon>
        <taxon>Vibrionales</taxon>
        <taxon>Vibrionaceae</taxon>
        <taxon>Vibrio</taxon>
    </lineage>
</organism>
<dbReference type="Proteomes" id="UP000297753">
    <property type="component" value="Unassembled WGS sequence"/>
</dbReference>
<evidence type="ECO:0000313" key="3">
    <source>
        <dbReference type="EMBL" id="TFH90774.1"/>
    </source>
</evidence>
<accession>A0A4Y8WD97</accession>
<sequence>MKVIKRLSVIGFMVASFAPRAEVNIEFDRDISPLLVGGEEVGYSFFSKSGYSVPDGTNQVVIKVSKLVEKLGEKEKFNSKAFVLTFTEENQQLFIAPDAKIMRLDQAEDFDANPRFSVTNKQGQSVKYDLDELPNLGGITRDFEKELAKFNSKHYPKLIAASSAVAVTATESNVAKESSTATVSSQPSQNNMMEYWLQQASDEDIEQFTEIAFEGRNKSEVEIPEGASQPVQMLGYWFNKANSSERKKVLAHLISL</sequence>
<dbReference type="PANTHER" id="PTHR38108">
    <property type="entry name" value="UPF0319 PROTEIN YCCT"/>
    <property type="match status" value="1"/>
</dbReference>
<proteinExistence type="inferred from homology"/>
<protein>
    <submittedName>
        <fullName evidence="3">DUF2057 domain-containing protein</fullName>
    </submittedName>
</protein>
<evidence type="ECO:0000256" key="1">
    <source>
        <dbReference type="ARBA" id="ARBA00008490"/>
    </source>
</evidence>
<gene>
    <name evidence="3" type="ORF">ELS82_15290</name>
</gene>
<name>A0A4Y8WD97_9VIBR</name>
<dbReference type="InterPro" id="IPR018635">
    <property type="entry name" value="UPF0319"/>
</dbReference>
<dbReference type="RefSeq" id="WP_134836243.1">
    <property type="nucleotide sequence ID" value="NZ_SATR01000023.1"/>
</dbReference>
<dbReference type="Pfam" id="PF09829">
    <property type="entry name" value="DUF2057"/>
    <property type="match status" value="1"/>
</dbReference>
<evidence type="ECO:0000313" key="4">
    <source>
        <dbReference type="Proteomes" id="UP000297753"/>
    </source>
</evidence>
<dbReference type="OrthoDB" id="6214057at2"/>
<keyword evidence="4" id="KW-1185">Reference proteome</keyword>
<dbReference type="PANTHER" id="PTHR38108:SF1">
    <property type="entry name" value="UPF0319 PROTEIN YCCT"/>
    <property type="match status" value="1"/>
</dbReference>
<reference evidence="3 4" key="1">
    <citation type="submission" date="2019-01" db="EMBL/GenBank/DDBJ databases">
        <title>Vibrio BEI176 sp. nov, a marine bacterium isolated from China: eastern marignal seas.</title>
        <authorList>
            <person name="Li B."/>
        </authorList>
    </citation>
    <scope>NUCLEOTIDE SEQUENCE [LARGE SCALE GENOMIC DNA]</scope>
    <source>
        <strain evidence="3 4">BEI176</strain>
    </source>
</reference>
<keyword evidence="2" id="KW-0732">Signal</keyword>
<dbReference type="AlphaFoldDB" id="A0A4Y8WD97"/>
<evidence type="ECO:0000256" key="2">
    <source>
        <dbReference type="ARBA" id="ARBA00022729"/>
    </source>
</evidence>
<comment type="caution">
    <text evidence="3">The sequence shown here is derived from an EMBL/GenBank/DDBJ whole genome shotgun (WGS) entry which is preliminary data.</text>
</comment>
<dbReference type="EMBL" id="SATR01000023">
    <property type="protein sequence ID" value="TFH90774.1"/>
    <property type="molecule type" value="Genomic_DNA"/>
</dbReference>